<reference evidence="3" key="2">
    <citation type="submission" date="2010-01" db="EMBL/GenBank/DDBJ databases">
        <title>The complete genome of Conexibacter woesei DSM 14684.</title>
        <authorList>
            <consortium name="US DOE Joint Genome Institute (JGI-PGF)"/>
            <person name="Lucas S."/>
            <person name="Copeland A."/>
            <person name="Lapidus A."/>
            <person name="Glavina del Rio T."/>
            <person name="Dalin E."/>
            <person name="Tice H."/>
            <person name="Bruce D."/>
            <person name="Goodwin L."/>
            <person name="Pitluck S."/>
            <person name="Kyrpides N."/>
            <person name="Mavromatis K."/>
            <person name="Ivanova N."/>
            <person name="Mikhailova N."/>
            <person name="Chertkov O."/>
            <person name="Brettin T."/>
            <person name="Detter J.C."/>
            <person name="Han C."/>
            <person name="Larimer F."/>
            <person name="Land M."/>
            <person name="Hauser L."/>
            <person name="Markowitz V."/>
            <person name="Cheng J.-F."/>
            <person name="Hugenholtz P."/>
            <person name="Woyke T."/>
            <person name="Wu D."/>
            <person name="Pukall R."/>
            <person name="Steenblock K."/>
            <person name="Schneider S."/>
            <person name="Klenk H.-P."/>
            <person name="Eisen J.A."/>
        </authorList>
    </citation>
    <scope>NUCLEOTIDE SEQUENCE [LARGE SCALE GENOMIC DNA]</scope>
    <source>
        <strain evidence="3">DSM 14684 / CIP 108061 / JCM 11494 / NBRC 100937 / ID131577</strain>
    </source>
</reference>
<dbReference type="KEGG" id="cwo:Cwoe_2756"/>
<dbReference type="OrthoDB" id="182039at2"/>
<dbReference type="Pfam" id="PF21986">
    <property type="entry name" value="AH_C"/>
    <property type="match status" value="1"/>
</dbReference>
<dbReference type="AlphaFoldDB" id="D3F9W3"/>
<gene>
    <name evidence="2" type="ordered locus">Cwoe_2756</name>
</gene>
<dbReference type="EMBL" id="CP001854">
    <property type="protein sequence ID" value="ADB51175.1"/>
    <property type="molecule type" value="Genomic_DNA"/>
</dbReference>
<dbReference type="InterPro" id="IPR013024">
    <property type="entry name" value="GGCT-like"/>
</dbReference>
<feature type="domain" description="Allophanate hydrolase C-terminal" evidence="1">
    <location>
        <begin position="7"/>
        <end position="127"/>
    </location>
</feature>
<organism evidence="2 3">
    <name type="scientific">Conexibacter woesei (strain DSM 14684 / CCUG 47730 / CIP 108061 / JCM 11494 / NBRC 100937 / ID131577)</name>
    <dbReference type="NCBI Taxonomy" id="469383"/>
    <lineage>
        <taxon>Bacteria</taxon>
        <taxon>Bacillati</taxon>
        <taxon>Actinomycetota</taxon>
        <taxon>Thermoleophilia</taxon>
        <taxon>Solirubrobacterales</taxon>
        <taxon>Conexibacteraceae</taxon>
        <taxon>Conexibacter</taxon>
    </lineage>
</organism>
<evidence type="ECO:0000259" key="1">
    <source>
        <dbReference type="Pfam" id="PF21986"/>
    </source>
</evidence>
<dbReference type="STRING" id="469383.Cwoe_2756"/>
<sequence>MTSLSTVELFVNGTLMRGLQLHDNLAGATFLGERTTVPAYRLHAIDESYPAMVRDDENGTAIAGELYAMELRQLARVLEREPAGLGIGVIELDDAAGHRIGVVWTGGELPATATDITQLGGWRAYIAERSAATVGEETGR</sequence>
<dbReference type="Proteomes" id="UP000008229">
    <property type="component" value="Chromosome"/>
</dbReference>
<dbReference type="SUPFAM" id="SSF110857">
    <property type="entry name" value="Gamma-glutamyl cyclotransferase-like"/>
    <property type="match status" value="1"/>
</dbReference>
<dbReference type="HOGENOM" id="CLU_125594_0_0_11"/>
<evidence type="ECO:0000313" key="2">
    <source>
        <dbReference type="EMBL" id="ADB51175.1"/>
    </source>
</evidence>
<name>D3F9W3_CONWI</name>
<reference evidence="2 3" key="1">
    <citation type="journal article" date="2010" name="Stand. Genomic Sci.">
        <title>Complete genome sequence of Conexibacter woesei type strain (ID131577).</title>
        <authorList>
            <person name="Pukall R."/>
            <person name="Lapidus A."/>
            <person name="Glavina Del Rio T."/>
            <person name="Copeland A."/>
            <person name="Tice H."/>
            <person name="Cheng J.-F."/>
            <person name="Lucas S."/>
            <person name="Chen F."/>
            <person name="Nolan M."/>
            <person name="Bruce D."/>
            <person name="Goodwin L."/>
            <person name="Pitluck S."/>
            <person name="Mavromatis K."/>
            <person name="Ivanova N."/>
            <person name="Ovchinnikova G."/>
            <person name="Pati A."/>
            <person name="Chen A."/>
            <person name="Palaniappan K."/>
            <person name="Land M."/>
            <person name="Hauser L."/>
            <person name="Chang Y.-J."/>
            <person name="Jeffries C.D."/>
            <person name="Chain P."/>
            <person name="Meincke L."/>
            <person name="Sims D."/>
            <person name="Brettin T."/>
            <person name="Detter J.C."/>
            <person name="Rohde M."/>
            <person name="Goeker M."/>
            <person name="Bristow J."/>
            <person name="Eisen J.A."/>
            <person name="Markowitz V."/>
            <person name="Kyrpides N.C."/>
            <person name="Klenk H.-P."/>
            <person name="Hugenholtz P."/>
        </authorList>
    </citation>
    <scope>NUCLEOTIDE SEQUENCE [LARGE SCALE GENOMIC DNA]</scope>
    <source>
        <strain evidence="3">DSM 14684 / CIP 108061 / JCM 11494 / NBRC 100937 / ID131577</strain>
    </source>
</reference>
<evidence type="ECO:0000313" key="3">
    <source>
        <dbReference type="Proteomes" id="UP000008229"/>
    </source>
</evidence>
<dbReference type="Gene3D" id="3.10.490.10">
    <property type="entry name" value="Gamma-glutamyl cyclotransferase-like"/>
    <property type="match status" value="1"/>
</dbReference>
<dbReference type="InterPro" id="IPR053844">
    <property type="entry name" value="AH_C"/>
</dbReference>
<keyword evidence="3" id="KW-1185">Reference proteome</keyword>
<protein>
    <submittedName>
        <fullName evidence="2">AIG2 family protein</fullName>
    </submittedName>
</protein>
<dbReference type="InterPro" id="IPR036568">
    <property type="entry name" value="GGCT-like_sf"/>
</dbReference>
<accession>D3F9W3</accession>
<dbReference type="eggNOG" id="COG2105">
    <property type="taxonomic scope" value="Bacteria"/>
</dbReference>
<proteinExistence type="predicted"/>
<dbReference type="CDD" id="cd06661">
    <property type="entry name" value="GGCT_like"/>
    <property type="match status" value="1"/>
</dbReference>
<dbReference type="RefSeq" id="WP_012934226.1">
    <property type="nucleotide sequence ID" value="NC_013739.1"/>
</dbReference>